<dbReference type="PANTHER" id="PTHR40446">
    <property type="entry name" value="N-ACETYLGLUCOSAMINE-1-PHOSPHODIESTER ALPHA-N-ACETYLGLUCOSAMINIDASE"/>
    <property type="match status" value="1"/>
</dbReference>
<keyword evidence="1" id="KW-1133">Transmembrane helix</keyword>
<evidence type="ECO:0000256" key="1">
    <source>
        <dbReference type="SAM" id="Phobius"/>
    </source>
</evidence>
<name>A0A0J1IIK6_9FIRM</name>
<gene>
    <name evidence="3" type="ORF">DEAC_c35120</name>
</gene>
<proteinExistence type="predicted"/>
<dbReference type="AlphaFoldDB" id="A0A0J1IIK6"/>
<keyword evidence="1" id="KW-0472">Membrane</keyword>
<dbReference type="STRING" id="476652.DEAC_c35120"/>
<keyword evidence="4" id="KW-1185">Reference proteome</keyword>
<evidence type="ECO:0000313" key="4">
    <source>
        <dbReference type="Proteomes" id="UP000036356"/>
    </source>
</evidence>
<protein>
    <recommendedName>
        <fullName evidence="2">Phosphodiester glycosidase domain-containing protein</fullName>
    </recommendedName>
</protein>
<dbReference type="EMBL" id="LDZY01000013">
    <property type="protein sequence ID" value="KLU64566.1"/>
    <property type="molecule type" value="Genomic_DNA"/>
</dbReference>
<dbReference type="Pfam" id="PF09992">
    <property type="entry name" value="NAGPA"/>
    <property type="match status" value="1"/>
</dbReference>
<feature type="transmembrane region" description="Helical" evidence="1">
    <location>
        <begin position="38"/>
        <end position="58"/>
    </location>
</feature>
<dbReference type="RefSeq" id="WP_083996252.1">
    <property type="nucleotide sequence ID" value="NZ_LDZY01000013.1"/>
</dbReference>
<evidence type="ECO:0000259" key="2">
    <source>
        <dbReference type="Pfam" id="PF09992"/>
    </source>
</evidence>
<dbReference type="PATRIC" id="fig|476652.3.peg.3705"/>
<evidence type="ECO:0000313" key="3">
    <source>
        <dbReference type="EMBL" id="KLU64566.1"/>
    </source>
</evidence>
<dbReference type="InterPro" id="IPR018711">
    <property type="entry name" value="NAGPA"/>
</dbReference>
<comment type="caution">
    <text evidence="3">The sequence shown here is derived from an EMBL/GenBank/DDBJ whole genome shotgun (WGS) entry which is preliminary data.</text>
</comment>
<dbReference type="PANTHER" id="PTHR40446:SF2">
    <property type="entry name" value="N-ACETYLGLUCOSAMINE-1-PHOSPHODIESTER ALPHA-N-ACETYLGLUCOSAMINIDASE"/>
    <property type="match status" value="1"/>
</dbReference>
<reference evidence="3 4" key="1">
    <citation type="submission" date="2015-06" db="EMBL/GenBank/DDBJ databases">
        <title>Draft genome of the moderately acidophilic sulfate reducer Candidatus Desulfosporosinus acididurans strain M1.</title>
        <authorList>
            <person name="Poehlein A."/>
            <person name="Petzsch P."/>
            <person name="Johnson B.D."/>
            <person name="Schloemann M."/>
            <person name="Daniel R."/>
            <person name="Muehling M."/>
        </authorList>
    </citation>
    <scope>NUCLEOTIDE SEQUENCE [LARGE SCALE GENOMIC DNA]</scope>
    <source>
        <strain evidence="3 4">M1</strain>
    </source>
</reference>
<sequence length="348" mass="38037">MSNTGISRSSDPRGNQRLQRKPAGIYYYSRRKKRLRQAFIGMFASFSIFVLCFLGFLFAPVEPFESLRDLWVTSAMTTLHHQYLATFLFSEAEIKKIMDSNKIADLGNSHPDNIRTQGTVNNSGTELIDISQKGFKGYLLKINDPARVQVAATRYLGKVGEKAEDIAKENGASAVINGGVFDDPQGTGNGGQPLGILISDGQILHKDPVSSFDIIGLNRDNVLVLGHYTLTQIKQMDIRDAVTFSPFLVVDGKPSITYGDGGWGIAPRTAIGQTKDGTILMLVIDGRQVGSLGATLKDVQDIMLQYGAYNVANLDGGASSVLYYNGKIINHPSSRYGERSIPSFFIVK</sequence>
<dbReference type="Proteomes" id="UP000036356">
    <property type="component" value="Unassembled WGS sequence"/>
</dbReference>
<feature type="domain" description="Phosphodiester glycosidase" evidence="2">
    <location>
        <begin position="170"/>
        <end position="347"/>
    </location>
</feature>
<keyword evidence="1" id="KW-0812">Transmembrane</keyword>
<accession>A0A0J1IIK6</accession>
<organism evidence="3 4">
    <name type="scientific">Desulfosporosinus acididurans</name>
    <dbReference type="NCBI Taxonomy" id="476652"/>
    <lineage>
        <taxon>Bacteria</taxon>
        <taxon>Bacillati</taxon>
        <taxon>Bacillota</taxon>
        <taxon>Clostridia</taxon>
        <taxon>Eubacteriales</taxon>
        <taxon>Desulfitobacteriaceae</taxon>
        <taxon>Desulfosporosinus</taxon>
    </lineage>
</organism>